<sequence>MLKFSIPVPLYIGEGEISRTFNQAEISEDPHAAVEVWIRDIFEPDLVAAYFSHYFAKSEVFAEYRLIILEAIESFYMGLDHVAVMALVPVLEGALRKLRISLCEEKKHH</sequence>
<accession>A0A6M0CY39</accession>
<dbReference type="EMBL" id="JAAHBV010000835">
    <property type="protein sequence ID" value="NER62466.1"/>
    <property type="molecule type" value="Genomic_DNA"/>
</dbReference>
<gene>
    <name evidence="1" type="ORF">G3435_26050</name>
</gene>
<dbReference type="Proteomes" id="UP000480410">
    <property type="component" value="Unassembled WGS sequence"/>
</dbReference>
<dbReference type="AlphaFoldDB" id="A0A6M0CY39"/>
<reference evidence="1 2" key="1">
    <citation type="submission" date="2020-02" db="EMBL/GenBank/DDBJ databases">
        <title>Broccoli isolated Pseudomonas sp.</title>
        <authorList>
            <person name="Fujikawa T."/>
            <person name="Sawada H."/>
        </authorList>
    </citation>
    <scope>NUCLEOTIDE SEQUENCE [LARGE SCALE GENOMIC DNA]</scope>
    <source>
        <strain evidence="1 2">MAFF212428</strain>
    </source>
</reference>
<evidence type="ECO:0000313" key="1">
    <source>
        <dbReference type="EMBL" id="NER62466.1"/>
    </source>
</evidence>
<proteinExistence type="predicted"/>
<comment type="caution">
    <text evidence="1">The sequence shown here is derived from an EMBL/GenBank/DDBJ whole genome shotgun (WGS) entry which is preliminary data.</text>
</comment>
<evidence type="ECO:0000313" key="2">
    <source>
        <dbReference type="Proteomes" id="UP000480410"/>
    </source>
</evidence>
<organism evidence="1 2">
    <name type="scientific">Pseudomonas brassicae</name>
    <dbReference type="NCBI Taxonomy" id="2708063"/>
    <lineage>
        <taxon>Bacteria</taxon>
        <taxon>Pseudomonadati</taxon>
        <taxon>Pseudomonadota</taxon>
        <taxon>Gammaproteobacteria</taxon>
        <taxon>Pseudomonadales</taxon>
        <taxon>Pseudomonadaceae</taxon>
        <taxon>Pseudomonas</taxon>
    </lineage>
</organism>
<protein>
    <submittedName>
        <fullName evidence="1">Uncharacterized protein</fullName>
    </submittedName>
</protein>
<name>A0A6M0CY39_9PSED</name>